<accession>A0A3P7Y0B0</accession>
<dbReference type="EMBL" id="UZAH01025443">
    <property type="protein sequence ID" value="VDO63994.1"/>
    <property type="molecule type" value="Genomic_DNA"/>
</dbReference>
<name>A0A183FFH5_HELPZ</name>
<evidence type="ECO:0000313" key="2">
    <source>
        <dbReference type="EMBL" id="VDO63994.1"/>
    </source>
</evidence>
<dbReference type="OrthoDB" id="410104at2759"/>
<reference evidence="2 3" key="1">
    <citation type="submission" date="2018-11" db="EMBL/GenBank/DDBJ databases">
        <authorList>
            <consortium name="Pathogen Informatics"/>
        </authorList>
    </citation>
    <scope>NUCLEOTIDE SEQUENCE [LARGE SCALE GENOMIC DNA]</scope>
</reference>
<dbReference type="WBParaSite" id="HPBE_0000527501-mRNA-1">
    <property type="protein sequence ID" value="HPBE_0000527501-mRNA-1"/>
    <property type="gene ID" value="HPBE_0000527501"/>
</dbReference>
<feature type="region of interest" description="Disordered" evidence="1">
    <location>
        <begin position="135"/>
        <end position="161"/>
    </location>
</feature>
<protein>
    <submittedName>
        <fullName evidence="4">Pentatricopeptide repeat-containing protein</fullName>
    </submittedName>
</protein>
<evidence type="ECO:0000256" key="1">
    <source>
        <dbReference type="SAM" id="MobiDB-lite"/>
    </source>
</evidence>
<sequence length="192" mass="21883">MNIRNARRNFAIFKLKMSALRRLDGSVTSSRKMGKVIHNFSVVMSTCSLTSSARFMRRDLCPPLEIMLENILPVLIKTLTWGFTHYIPETKASSQGKTSRAVLLHRQFYRCAAGCYKLFNRVILKRSINTLGKKSHASKQDLGGDSTRSTSYNDYETHRSTSRLHSAAMPNVHCPEENIRSAILQRSSKPWF</sequence>
<dbReference type="Proteomes" id="UP000050761">
    <property type="component" value="Unassembled WGS sequence"/>
</dbReference>
<reference evidence="4" key="2">
    <citation type="submission" date="2019-09" db="UniProtKB">
        <authorList>
            <consortium name="WormBaseParasite"/>
        </authorList>
    </citation>
    <scope>IDENTIFICATION</scope>
</reference>
<keyword evidence="3" id="KW-1185">Reference proteome</keyword>
<dbReference type="AlphaFoldDB" id="A0A183FFH5"/>
<organism evidence="3 4">
    <name type="scientific">Heligmosomoides polygyrus</name>
    <name type="common">Parasitic roundworm</name>
    <dbReference type="NCBI Taxonomy" id="6339"/>
    <lineage>
        <taxon>Eukaryota</taxon>
        <taxon>Metazoa</taxon>
        <taxon>Ecdysozoa</taxon>
        <taxon>Nematoda</taxon>
        <taxon>Chromadorea</taxon>
        <taxon>Rhabditida</taxon>
        <taxon>Rhabditina</taxon>
        <taxon>Rhabditomorpha</taxon>
        <taxon>Strongyloidea</taxon>
        <taxon>Heligmosomidae</taxon>
        <taxon>Heligmosomoides</taxon>
    </lineage>
</organism>
<gene>
    <name evidence="2" type="ORF">HPBE_LOCUS5276</name>
</gene>
<evidence type="ECO:0000313" key="3">
    <source>
        <dbReference type="Proteomes" id="UP000050761"/>
    </source>
</evidence>
<accession>A0A183FFH5</accession>
<evidence type="ECO:0000313" key="4">
    <source>
        <dbReference type="WBParaSite" id="HPBE_0000527501-mRNA-1"/>
    </source>
</evidence>
<proteinExistence type="predicted"/>